<evidence type="ECO:0000256" key="1">
    <source>
        <dbReference type="ARBA" id="ARBA00001946"/>
    </source>
</evidence>
<evidence type="ECO:0000313" key="13">
    <source>
        <dbReference type="EMBL" id="CDF85141.1"/>
    </source>
</evidence>
<dbReference type="InterPro" id="IPR005110">
    <property type="entry name" value="MoeA_linker/N"/>
</dbReference>
<dbReference type="Proteomes" id="UP000025241">
    <property type="component" value="Chromosome I"/>
</dbReference>
<keyword evidence="5 11" id="KW-0500">Molybdenum</keyword>
<dbReference type="GO" id="GO:0006777">
    <property type="term" value="P:Mo-molybdopterin cofactor biosynthetic process"/>
    <property type="evidence" value="ECO:0007669"/>
    <property type="project" value="UniProtKB-UniRule"/>
</dbReference>
<keyword evidence="6 11" id="KW-0808">Transferase</keyword>
<dbReference type="KEGG" id="pkc:PKB_3803"/>
<dbReference type="PROSITE" id="PS01079">
    <property type="entry name" value="MOCF_BIOSYNTHESIS_2"/>
    <property type="match status" value="1"/>
</dbReference>
<proteinExistence type="inferred from homology"/>
<dbReference type="NCBIfam" id="TIGR00177">
    <property type="entry name" value="molyb_syn"/>
    <property type="match status" value="1"/>
</dbReference>
<dbReference type="Pfam" id="PF00994">
    <property type="entry name" value="MoCF_biosynth"/>
    <property type="match status" value="1"/>
</dbReference>
<dbReference type="AlphaFoldDB" id="A0A024HJW8"/>
<dbReference type="NCBIfam" id="NF045515">
    <property type="entry name" value="Glp_gephyrin"/>
    <property type="match status" value="1"/>
</dbReference>
<dbReference type="OrthoDB" id="9804758at2"/>
<evidence type="ECO:0000256" key="7">
    <source>
        <dbReference type="ARBA" id="ARBA00022723"/>
    </source>
</evidence>
<dbReference type="GO" id="GO:0061599">
    <property type="term" value="F:molybdopterin molybdotransferase activity"/>
    <property type="evidence" value="ECO:0007669"/>
    <property type="project" value="UniProtKB-UniRule"/>
</dbReference>
<dbReference type="InterPro" id="IPR008284">
    <property type="entry name" value="MoCF_biosynth_CS"/>
</dbReference>
<dbReference type="Gene3D" id="3.40.980.10">
    <property type="entry name" value="MoaB/Mog-like domain"/>
    <property type="match status" value="1"/>
</dbReference>
<dbReference type="SUPFAM" id="SSF53218">
    <property type="entry name" value="Molybdenum cofactor biosynthesis proteins"/>
    <property type="match status" value="1"/>
</dbReference>
<comment type="pathway">
    <text evidence="3 11">Cofactor biosynthesis; molybdopterin biosynthesis.</text>
</comment>
<evidence type="ECO:0000256" key="11">
    <source>
        <dbReference type="RuleBase" id="RU365090"/>
    </source>
</evidence>
<dbReference type="GO" id="GO:0005829">
    <property type="term" value="C:cytosol"/>
    <property type="evidence" value="ECO:0007669"/>
    <property type="project" value="TreeGrafter"/>
</dbReference>
<evidence type="ECO:0000256" key="10">
    <source>
        <dbReference type="ARBA" id="ARBA00047317"/>
    </source>
</evidence>
<dbReference type="Gene3D" id="2.40.340.10">
    <property type="entry name" value="MoeA, C-terminal, domain IV"/>
    <property type="match status" value="1"/>
</dbReference>
<dbReference type="Gene3D" id="2.170.190.11">
    <property type="entry name" value="Molybdopterin biosynthesis moea protein, domain 3"/>
    <property type="match status" value="1"/>
</dbReference>
<feature type="domain" description="MoaB/Mog" evidence="12">
    <location>
        <begin position="184"/>
        <end position="320"/>
    </location>
</feature>
<sequence>MSGCDKPGLLPVEEALERLLDLARQTPINEVERVSLGEADGRVLAEPLLSGLDLPPWDNSAMDGYALRLADWQGEPMAVSQKIFAGVAPEALQLGTCARIFTGAPLPQGADCVEMQENVEVLADGRVRFLQPLKFGQHVRPQGQETLKGECVLPAGTRLGAIELGLAASLGQAELSVRRKPRVALLSTGDELVEPGKPLALGQIYNSNRALLKAWLLRSGCEVVDAGILPDDLAKTCEVLGSLAGVDLILSTGGVSVGEADFLGAALREAGELSLWKLAIKPGKPLTVGHYQGVPVIGLPGNPASTLVTFALLARPYLLRRLGVEEVAPLRFEVPAGFAWKHAGNRREYLRARLENGRALLYPNQSSGVLRSAAWADGLVEVREGRTLEEGEMLPFIPLSEVLN</sequence>
<dbReference type="HOGENOM" id="CLU_010186_7_0_6"/>
<dbReference type="RefSeq" id="WP_043253504.1">
    <property type="nucleotide sequence ID" value="NZ_HG322950.1"/>
</dbReference>
<dbReference type="PANTHER" id="PTHR10192:SF5">
    <property type="entry name" value="GEPHYRIN"/>
    <property type="match status" value="1"/>
</dbReference>
<dbReference type="eggNOG" id="COG0303">
    <property type="taxonomic scope" value="Bacteria"/>
</dbReference>
<evidence type="ECO:0000256" key="9">
    <source>
        <dbReference type="ARBA" id="ARBA00023150"/>
    </source>
</evidence>
<comment type="function">
    <text evidence="2 11">Catalyzes the insertion of molybdate into adenylated molybdopterin with the concomitant release of AMP.</text>
</comment>
<dbReference type="Pfam" id="PF03453">
    <property type="entry name" value="MoeA_N"/>
    <property type="match status" value="1"/>
</dbReference>
<dbReference type="PATRIC" id="fig|1301098.3.peg.3813"/>
<evidence type="ECO:0000256" key="3">
    <source>
        <dbReference type="ARBA" id="ARBA00005046"/>
    </source>
</evidence>
<dbReference type="InterPro" id="IPR001453">
    <property type="entry name" value="MoaB/Mog_dom"/>
</dbReference>
<organism evidence="13 14">
    <name type="scientific">Pseudomonas knackmussii (strain DSM 6978 / CCUG 54928 / LMG 23759 / B13)</name>
    <dbReference type="NCBI Taxonomy" id="1301098"/>
    <lineage>
        <taxon>Bacteria</taxon>
        <taxon>Pseudomonadati</taxon>
        <taxon>Pseudomonadota</taxon>
        <taxon>Gammaproteobacteria</taxon>
        <taxon>Pseudomonadales</taxon>
        <taxon>Pseudomonadaceae</taxon>
        <taxon>Pseudomonas</taxon>
    </lineage>
</organism>
<evidence type="ECO:0000313" key="14">
    <source>
        <dbReference type="Proteomes" id="UP000025241"/>
    </source>
</evidence>
<dbReference type="SUPFAM" id="SSF63867">
    <property type="entry name" value="MoeA C-terminal domain-like"/>
    <property type="match status" value="1"/>
</dbReference>
<dbReference type="Gene3D" id="3.90.105.10">
    <property type="entry name" value="Molybdopterin biosynthesis moea protein, domain 2"/>
    <property type="match status" value="1"/>
</dbReference>
<protein>
    <recommendedName>
        <fullName evidence="11">Molybdopterin molybdenumtransferase</fullName>
        <ecNumber evidence="11">2.10.1.1</ecNumber>
    </recommendedName>
</protein>
<dbReference type="CDD" id="cd00887">
    <property type="entry name" value="MoeA"/>
    <property type="match status" value="1"/>
</dbReference>
<name>A0A024HJW8_PSEKB</name>
<dbReference type="InterPro" id="IPR005111">
    <property type="entry name" value="MoeA_C_domain_IV"/>
</dbReference>
<evidence type="ECO:0000259" key="12">
    <source>
        <dbReference type="SMART" id="SM00852"/>
    </source>
</evidence>
<dbReference type="FunFam" id="3.40.980.10:FF:000004">
    <property type="entry name" value="Molybdopterin molybdenumtransferase"/>
    <property type="match status" value="1"/>
</dbReference>
<dbReference type="InterPro" id="IPR036135">
    <property type="entry name" value="MoeA_linker/N_sf"/>
</dbReference>
<keyword evidence="14" id="KW-1185">Reference proteome</keyword>
<dbReference type="InterPro" id="IPR038987">
    <property type="entry name" value="MoeA-like"/>
</dbReference>
<evidence type="ECO:0000256" key="4">
    <source>
        <dbReference type="ARBA" id="ARBA00010763"/>
    </source>
</evidence>
<comment type="cofactor">
    <cofactor evidence="1 11">
        <name>Mg(2+)</name>
        <dbReference type="ChEBI" id="CHEBI:18420"/>
    </cofactor>
</comment>
<dbReference type="EC" id="2.10.1.1" evidence="11"/>
<dbReference type="GO" id="GO:0046872">
    <property type="term" value="F:metal ion binding"/>
    <property type="evidence" value="ECO:0007669"/>
    <property type="project" value="UniProtKB-UniRule"/>
</dbReference>
<comment type="similarity">
    <text evidence="4 11">Belongs to the MoeA family.</text>
</comment>
<dbReference type="PANTHER" id="PTHR10192">
    <property type="entry name" value="MOLYBDOPTERIN BIOSYNTHESIS PROTEIN"/>
    <property type="match status" value="1"/>
</dbReference>
<keyword evidence="8 11" id="KW-0460">Magnesium</keyword>
<dbReference type="SMART" id="SM00852">
    <property type="entry name" value="MoCF_biosynth"/>
    <property type="match status" value="1"/>
</dbReference>
<dbReference type="Pfam" id="PF03454">
    <property type="entry name" value="MoeA_C"/>
    <property type="match status" value="1"/>
</dbReference>
<comment type="catalytic activity">
    <reaction evidence="10">
        <text>adenylyl-molybdopterin + molybdate = Mo-molybdopterin + AMP + H(+)</text>
        <dbReference type="Rhea" id="RHEA:35047"/>
        <dbReference type="ChEBI" id="CHEBI:15378"/>
        <dbReference type="ChEBI" id="CHEBI:36264"/>
        <dbReference type="ChEBI" id="CHEBI:62727"/>
        <dbReference type="ChEBI" id="CHEBI:71302"/>
        <dbReference type="ChEBI" id="CHEBI:456215"/>
        <dbReference type="EC" id="2.10.1.1"/>
    </reaction>
</comment>
<dbReference type="UniPathway" id="UPA00344"/>
<dbReference type="EMBL" id="HG322950">
    <property type="protein sequence ID" value="CDF85141.1"/>
    <property type="molecule type" value="Genomic_DNA"/>
</dbReference>
<reference evidence="13 14" key="1">
    <citation type="submission" date="2013-03" db="EMBL/GenBank/DDBJ databases">
        <authorList>
            <person name="Linke B."/>
        </authorList>
    </citation>
    <scope>NUCLEOTIDE SEQUENCE [LARGE SCALE GENOMIC DNA]</scope>
    <source>
        <strain evidence="13 14">B13</strain>
    </source>
</reference>
<gene>
    <name evidence="13" type="primary">moeA</name>
    <name evidence="13" type="ORF">PKB_3803</name>
</gene>
<dbReference type="InterPro" id="IPR036425">
    <property type="entry name" value="MoaB/Mog-like_dom_sf"/>
</dbReference>
<accession>A0A024HJW8</accession>
<dbReference type="SUPFAM" id="SSF63882">
    <property type="entry name" value="MoeA N-terminal region -like"/>
    <property type="match status" value="1"/>
</dbReference>
<keyword evidence="7 11" id="KW-0479">Metal-binding</keyword>
<keyword evidence="9 11" id="KW-0501">Molybdenum cofactor biosynthesis</keyword>
<evidence type="ECO:0000256" key="2">
    <source>
        <dbReference type="ARBA" id="ARBA00002901"/>
    </source>
</evidence>
<evidence type="ECO:0000256" key="8">
    <source>
        <dbReference type="ARBA" id="ARBA00022842"/>
    </source>
</evidence>
<reference evidence="13 14" key="2">
    <citation type="submission" date="2014-05" db="EMBL/GenBank/DDBJ databases">
        <title>Genome sequence of the 3-chlorobenzoate degrading bacterium Pseudomonas knackmussii B13 shows multiple evidence for horizontal gene transfer.</title>
        <authorList>
            <person name="Miyazaki R."/>
            <person name="Bertelli C."/>
            <person name="Falquet L."/>
            <person name="Robinson-Rechavi M."/>
            <person name="Gharib W."/>
            <person name="Roy S."/>
            <person name="Van der Meer J.R."/>
        </authorList>
    </citation>
    <scope>NUCLEOTIDE SEQUENCE [LARGE SCALE GENOMIC DNA]</scope>
    <source>
        <strain evidence="13 14">B13</strain>
    </source>
</reference>
<dbReference type="STRING" id="1301098.PKB_3803"/>
<evidence type="ECO:0000256" key="5">
    <source>
        <dbReference type="ARBA" id="ARBA00022505"/>
    </source>
</evidence>
<evidence type="ECO:0000256" key="6">
    <source>
        <dbReference type="ARBA" id="ARBA00022679"/>
    </source>
</evidence>
<dbReference type="InterPro" id="IPR036688">
    <property type="entry name" value="MoeA_C_domain_IV_sf"/>
</dbReference>